<dbReference type="NCBIfam" id="TIGR00203">
    <property type="entry name" value="cydB"/>
    <property type="match status" value="1"/>
</dbReference>
<protein>
    <submittedName>
        <fullName evidence="13">Cytochrome d ubiquinol oxidase subunit II</fullName>
    </submittedName>
</protein>
<dbReference type="EMBL" id="DXBY01000339">
    <property type="protein sequence ID" value="HIZ38061.1"/>
    <property type="molecule type" value="Genomic_DNA"/>
</dbReference>
<proteinExistence type="inferred from homology"/>
<keyword evidence="9 12" id="KW-1133">Transmembrane helix</keyword>
<evidence type="ECO:0000256" key="7">
    <source>
        <dbReference type="ARBA" id="ARBA00022723"/>
    </source>
</evidence>
<evidence type="ECO:0000256" key="1">
    <source>
        <dbReference type="ARBA" id="ARBA00004651"/>
    </source>
</evidence>
<feature type="transmembrane region" description="Helical" evidence="12">
    <location>
        <begin position="249"/>
        <end position="274"/>
    </location>
</feature>
<feature type="transmembrane region" description="Helical" evidence="12">
    <location>
        <begin position="201"/>
        <end position="219"/>
    </location>
</feature>
<comment type="caution">
    <text evidence="13">The sequence shown here is derived from an EMBL/GenBank/DDBJ whole genome shotgun (WGS) entry which is preliminary data.</text>
</comment>
<evidence type="ECO:0000256" key="12">
    <source>
        <dbReference type="SAM" id="Phobius"/>
    </source>
</evidence>
<keyword evidence="11 12" id="KW-0472">Membrane</keyword>
<keyword evidence="4" id="KW-1003">Cell membrane</keyword>
<dbReference type="PANTHER" id="PTHR43141:SF5">
    <property type="entry name" value="CYTOCHROME BD-I UBIQUINOL OXIDASE SUBUNIT 2"/>
    <property type="match status" value="1"/>
</dbReference>
<evidence type="ECO:0000256" key="10">
    <source>
        <dbReference type="ARBA" id="ARBA00023004"/>
    </source>
</evidence>
<feature type="transmembrane region" description="Helical" evidence="12">
    <location>
        <begin position="225"/>
        <end position="242"/>
    </location>
</feature>
<evidence type="ECO:0000256" key="9">
    <source>
        <dbReference type="ARBA" id="ARBA00022989"/>
    </source>
</evidence>
<comment type="subcellular location">
    <subcellularLocation>
        <location evidence="1">Cell membrane</location>
        <topology evidence="1">Multi-pass membrane protein</topology>
    </subcellularLocation>
</comment>
<dbReference type="InterPro" id="IPR003317">
    <property type="entry name" value="Cyt-d_oxidase_su2"/>
</dbReference>
<evidence type="ECO:0000313" key="13">
    <source>
        <dbReference type="EMBL" id="HIZ38061.1"/>
    </source>
</evidence>
<feature type="transmembrane region" description="Helical" evidence="12">
    <location>
        <begin position="294"/>
        <end position="321"/>
    </location>
</feature>
<dbReference type="AlphaFoldDB" id="A0A9D2J645"/>
<dbReference type="PANTHER" id="PTHR43141">
    <property type="entry name" value="CYTOCHROME BD2 SUBUNIT II"/>
    <property type="match status" value="1"/>
</dbReference>
<keyword evidence="3" id="KW-0813">Transport</keyword>
<accession>A0A9D2J645</accession>
<dbReference type="Pfam" id="PF02322">
    <property type="entry name" value="Cyt_bd_oxida_II"/>
    <property type="match status" value="1"/>
</dbReference>
<evidence type="ECO:0000256" key="3">
    <source>
        <dbReference type="ARBA" id="ARBA00022448"/>
    </source>
</evidence>
<feature type="transmembrane region" description="Helical" evidence="12">
    <location>
        <begin position="82"/>
        <end position="103"/>
    </location>
</feature>
<feature type="transmembrane region" description="Helical" evidence="12">
    <location>
        <begin position="167"/>
        <end position="189"/>
    </location>
</feature>
<reference evidence="13" key="1">
    <citation type="journal article" date="2021" name="PeerJ">
        <title>Extensive microbial diversity within the chicken gut microbiome revealed by metagenomics and culture.</title>
        <authorList>
            <person name="Gilroy R."/>
            <person name="Ravi A."/>
            <person name="Getino M."/>
            <person name="Pursley I."/>
            <person name="Horton D.L."/>
            <person name="Alikhan N.F."/>
            <person name="Baker D."/>
            <person name="Gharbi K."/>
            <person name="Hall N."/>
            <person name="Watson M."/>
            <person name="Adriaenssens E.M."/>
            <person name="Foster-Nyarko E."/>
            <person name="Jarju S."/>
            <person name="Secka A."/>
            <person name="Antonio M."/>
            <person name="Oren A."/>
            <person name="Chaudhuri R.R."/>
            <person name="La Ragione R."/>
            <person name="Hildebrand F."/>
            <person name="Pallen M.J."/>
        </authorList>
    </citation>
    <scope>NUCLEOTIDE SEQUENCE</scope>
    <source>
        <strain evidence="13">ChiGjej4B4-7305</strain>
    </source>
</reference>
<dbReference type="GO" id="GO:0016682">
    <property type="term" value="F:oxidoreductase activity, acting on diphenols and related substances as donors, oxygen as acceptor"/>
    <property type="evidence" value="ECO:0007669"/>
    <property type="project" value="TreeGrafter"/>
</dbReference>
<dbReference type="GO" id="GO:0046872">
    <property type="term" value="F:metal ion binding"/>
    <property type="evidence" value="ECO:0007669"/>
    <property type="project" value="UniProtKB-KW"/>
</dbReference>
<dbReference type="GO" id="GO:0009055">
    <property type="term" value="F:electron transfer activity"/>
    <property type="evidence" value="ECO:0007669"/>
    <property type="project" value="TreeGrafter"/>
</dbReference>
<keyword evidence="7" id="KW-0479">Metal-binding</keyword>
<dbReference type="GO" id="GO:0070069">
    <property type="term" value="C:cytochrome complex"/>
    <property type="evidence" value="ECO:0007669"/>
    <property type="project" value="TreeGrafter"/>
</dbReference>
<evidence type="ECO:0000256" key="5">
    <source>
        <dbReference type="ARBA" id="ARBA00022617"/>
    </source>
</evidence>
<feature type="transmembrane region" description="Helical" evidence="12">
    <location>
        <begin position="115"/>
        <end position="137"/>
    </location>
</feature>
<comment type="similarity">
    <text evidence="2">Belongs to the cytochrome ubiquinol oxidase subunit 2 family.</text>
</comment>
<keyword evidence="8" id="KW-0249">Electron transport</keyword>
<evidence type="ECO:0000256" key="2">
    <source>
        <dbReference type="ARBA" id="ARBA00007543"/>
    </source>
</evidence>
<dbReference type="GO" id="GO:0005886">
    <property type="term" value="C:plasma membrane"/>
    <property type="evidence" value="ECO:0007669"/>
    <property type="project" value="UniProtKB-SubCell"/>
</dbReference>
<evidence type="ECO:0000256" key="8">
    <source>
        <dbReference type="ARBA" id="ARBA00022982"/>
    </source>
</evidence>
<keyword evidence="10" id="KW-0408">Iron</keyword>
<feature type="transmembrane region" description="Helical" evidence="12">
    <location>
        <begin position="6"/>
        <end position="36"/>
    </location>
</feature>
<keyword evidence="6 12" id="KW-0812">Transmembrane</keyword>
<reference evidence="13" key="2">
    <citation type="submission" date="2021-04" db="EMBL/GenBank/DDBJ databases">
        <authorList>
            <person name="Gilroy R."/>
        </authorList>
    </citation>
    <scope>NUCLEOTIDE SEQUENCE</scope>
    <source>
        <strain evidence="13">ChiGjej4B4-7305</strain>
    </source>
</reference>
<dbReference type="Proteomes" id="UP000824037">
    <property type="component" value="Unassembled WGS sequence"/>
</dbReference>
<dbReference type="GO" id="GO:0019646">
    <property type="term" value="P:aerobic electron transport chain"/>
    <property type="evidence" value="ECO:0007669"/>
    <property type="project" value="TreeGrafter"/>
</dbReference>
<evidence type="ECO:0000256" key="6">
    <source>
        <dbReference type="ARBA" id="ARBA00022692"/>
    </source>
</evidence>
<evidence type="ECO:0000256" key="11">
    <source>
        <dbReference type="ARBA" id="ARBA00023136"/>
    </source>
</evidence>
<organism evidence="13 14">
    <name type="scientific">Candidatus Ruania gallistercoris</name>
    <dbReference type="NCBI Taxonomy" id="2838746"/>
    <lineage>
        <taxon>Bacteria</taxon>
        <taxon>Bacillati</taxon>
        <taxon>Actinomycetota</taxon>
        <taxon>Actinomycetes</taxon>
        <taxon>Micrococcales</taxon>
        <taxon>Ruaniaceae</taxon>
        <taxon>Ruania</taxon>
    </lineage>
</organism>
<gene>
    <name evidence="13" type="primary">cydB</name>
    <name evidence="13" type="ORF">H9815_19980</name>
</gene>
<evidence type="ECO:0000313" key="14">
    <source>
        <dbReference type="Proteomes" id="UP000824037"/>
    </source>
</evidence>
<evidence type="ECO:0000256" key="4">
    <source>
        <dbReference type="ARBA" id="ARBA00022475"/>
    </source>
</evidence>
<keyword evidence="5" id="KW-0349">Heme</keyword>
<name>A0A9D2J645_9MICO</name>
<sequence>MDLATVWFALIVLCWVLFFVLEGFDFGVGMLAPILGRGNAQRGAAVRTIGPVWDGNEVWLVAAIGVMFAAFPDWYAALLSGLYLPFVLILLALAVRGVALEFRGKKDDGGWRRRCDVALASSSLVAAALFGAVFGAFSGGLPLGADGEVAATGGALARSLAALGSPAALLGALTGVLLAGLLGATYLSLRTTGPVRERARRVAPLCAAALLVPAGLAVISGSLPVAGAVAAVGALALVAVLARAGREALAFAGSALLAAAVTVAILVADYPVLLASSLDPAWSVTLTSAAASPMALRTISIAAIVVLPGVIAYQMFAYWVFRKRVASEPVAT</sequence>